<evidence type="ECO:0000313" key="12">
    <source>
        <dbReference type="EMBL" id="MFC3103937.1"/>
    </source>
</evidence>
<keyword evidence="6 9" id="KW-0812">Transmembrane</keyword>
<evidence type="ECO:0000256" key="1">
    <source>
        <dbReference type="ARBA" id="ARBA00004651"/>
    </source>
</evidence>
<comment type="caution">
    <text evidence="10">Lacks conserved residue(s) required for the propagation of feature annotation.</text>
</comment>
<keyword evidence="4" id="KW-1003">Cell membrane</keyword>
<evidence type="ECO:0000256" key="9">
    <source>
        <dbReference type="RuleBase" id="RU363032"/>
    </source>
</evidence>
<feature type="transmembrane region" description="Helical" evidence="9">
    <location>
        <begin position="37"/>
        <end position="60"/>
    </location>
</feature>
<feature type="transmembrane region" description="Helical" evidence="9">
    <location>
        <begin position="125"/>
        <end position="143"/>
    </location>
</feature>
<dbReference type="EMBL" id="JBHRSS010000003">
    <property type="protein sequence ID" value="MFC3103937.1"/>
    <property type="molecule type" value="Genomic_DNA"/>
</dbReference>
<feature type="transmembrane region" description="Helical" evidence="9">
    <location>
        <begin position="280"/>
        <end position="303"/>
    </location>
</feature>
<evidence type="ECO:0000256" key="8">
    <source>
        <dbReference type="ARBA" id="ARBA00023136"/>
    </source>
</evidence>
<feature type="domain" description="ABC transmembrane type-1" evidence="11">
    <location>
        <begin position="88"/>
        <end position="299"/>
    </location>
</feature>
<comment type="caution">
    <text evidence="12">The sequence shown here is derived from an EMBL/GenBank/DDBJ whole genome shotgun (WGS) entry which is preliminary data.</text>
</comment>
<comment type="similarity">
    <text evidence="2 10">Belongs to the binding-protein-dependent transport system permease family. CysTW subfamily.</text>
</comment>
<keyword evidence="8 9" id="KW-0472">Membrane</keyword>
<dbReference type="NCBIfam" id="TIGR02138">
    <property type="entry name" value="phosphate_pstC"/>
    <property type="match status" value="1"/>
</dbReference>
<evidence type="ECO:0000256" key="3">
    <source>
        <dbReference type="ARBA" id="ARBA00022448"/>
    </source>
</evidence>
<evidence type="ECO:0000313" key="13">
    <source>
        <dbReference type="Proteomes" id="UP001595462"/>
    </source>
</evidence>
<name>A0ABV7EQG8_9GAMM</name>
<dbReference type="InterPro" id="IPR000515">
    <property type="entry name" value="MetI-like"/>
</dbReference>
<evidence type="ECO:0000256" key="10">
    <source>
        <dbReference type="RuleBase" id="RU363054"/>
    </source>
</evidence>
<protein>
    <recommendedName>
        <fullName evidence="10">Phosphate transport system permease protein</fullName>
    </recommendedName>
</protein>
<proteinExistence type="inferred from homology"/>
<dbReference type="SUPFAM" id="SSF161098">
    <property type="entry name" value="MetI-like"/>
    <property type="match status" value="1"/>
</dbReference>
<dbReference type="Gene3D" id="1.10.3720.10">
    <property type="entry name" value="MetI-like"/>
    <property type="match status" value="1"/>
</dbReference>
<evidence type="ECO:0000256" key="5">
    <source>
        <dbReference type="ARBA" id="ARBA00022592"/>
    </source>
</evidence>
<dbReference type="PROSITE" id="PS50928">
    <property type="entry name" value="ABC_TM1"/>
    <property type="match status" value="1"/>
</dbReference>
<dbReference type="InterPro" id="IPR035906">
    <property type="entry name" value="MetI-like_sf"/>
</dbReference>
<evidence type="ECO:0000256" key="6">
    <source>
        <dbReference type="ARBA" id="ARBA00022692"/>
    </source>
</evidence>
<organism evidence="12 13">
    <name type="scientific">Salinisphaera aquimarina</name>
    <dbReference type="NCBI Taxonomy" id="2094031"/>
    <lineage>
        <taxon>Bacteria</taxon>
        <taxon>Pseudomonadati</taxon>
        <taxon>Pseudomonadota</taxon>
        <taxon>Gammaproteobacteria</taxon>
        <taxon>Salinisphaerales</taxon>
        <taxon>Salinisphaeraceae</taxon>
        <taxon>Salinisphaera</taxon>
    </lineage>
</organism>
<feature type="transmembrane region" description="Helical" evidence="9">
    <location>
        <begin position="80"/>
        <end position="113"/>
    </location>
</feature>
<dbReference type="CDD" id="cd06261">
    <property type="entry name" value="TM_PBP2"/>
    <property type="match status" value="1"/>
</dbReference>
<dbReference type="RefSeq" id="WP_380688445.1">
    <property type="nucleotide sequence ID" value="NZ_JBHRSS010000003.1"/>
</dbReference>
<accession>A0ABV7EQG8</accession>
<keyword evidence="10" id="KW-0997">Cell inner membrane</keyword>
<dbReference type="Pfam" id="PF00528">
    <property type="entry name" value="BPD_transp_1"/>
    <property type="match status" value="1"/>
</dbReference>
<evidence type="ECO:0000259" key="11">
    <source>
        <dbReference type="PROSITE" id="PS50928"/>
    </source>
</evidence>
<dbReference type="InterPro" id="IPR011864">
    <property type="entry name" value="Phosphate_PstC"/>
</dbReference>
<keyword evidence="13" id="KW-1185">Reference proteome</keyword>
<evidence type="ECO:0000256" key="4">
    <source>
        <dbReference type="ARBA" id="ARBA00022475"/>
    </source>
</evidence>
<sequence>MQATGNPSQAPLGADDHRLKALGRNHRLDLAFKGTTFFFALLVLGTLFAIMASLLIAGYSTFSDLGLSFFTLNRWSANQAVFGALPAIYGTVVSSAIAILIATPISLGIAIFLTEKCPSRLRQPLATTVELLAGVPSIIYGMWGVQVLAPFLQSHFPQILPAGTGLFTAGLILAIMIVPFITSVTRDVLMTVPTHIRESAYGVGCTTWEVVRYIMLPSVKGGVVGAIILGLGRALGETMAVTFVIGNNLFFAPTLFGQGTSIAALIANQFPEADGAQRSALLALGLVLFIITFAVLAVARVMLSRMDRRNA</sequence>
<feature type="transmembrane region" description="Helical" evidence="9">
    <location>
        <begin position="163"/>
        <end position="181"/>
    </location>
</feature>
<reference evidence="13" key="1">
    <citation type="journal article" date="2019" name="Int. J. Syst. Evol. Microbiol.">
        <title>The Global Catalogue of Microorganisms (GCM) 10K type strain sequencing project: providing services to taxonomists for standard genome sequencing and annotation.</title>
        <authorList>
            <consortium name="The Broad Institute Genomics Platform"/>
            <consortium name="The Broad Institute Genome Sequencing Center for Infectious Disease"/>
            <person name="Wu L."/>
            <person name="Ma J."/>
        </authorList>
    </citation>
    <scope>NUCLEOTIDE SEQUENCE [LARGE SCALE GENOMIC DNA]</scope>
    <source>
        <strain evidence="13">KCTC 52640</strain>
    </source>
</reference>
<gene>
    <name evidence="12" type="primary">pstC</name>
    <name evidence="12" type="ORF">ACFOSU_08535</name>
</gene>
<keyword evidence="3 9" id="KW-0813">Transport</keyword>
<evidence type="ECO:0000256" key="2">
    <source>
        <dbReference type="ARBA" id="ARBA00007069"/>
    </source>
</evidence>
<comment type="function">
    <text evidence="10">Part of the binding-protein-dependent transport system for phosphate; probably responsible for the translocation of the substrate across the membrane.</text>
</comment>
<keyword evidence="5 10" id="KW-0592">Phosphate transport</keyword>
<comment type="subcellular location">
    <subcellularLocation>
        <location evidence="10">Cell inner membrane</location>
        <topology evidence="10">Multi-pass membrane protein</topology>
    </subcellularLocation>
    <subcellularLocation>
        <location evidence="1 9">Cell membrane</location>
        <topology evidence="1 9">Multi-pass membrane protein</topology>
    </subcellularLocation>
</comment>
<keyword evidence="7 9" id="KW-1133">Transmembrane helix</keyword>
<dbReference type="PANTHER" id="PTHR30425:SF1">
    <property type="entry name" value="PHOSPHATE TRANSPORT SYSTEM PERMEASE PROTEIN PSTC"/>
    <property type="match status" value="1"/>
</dbReference>
<evidence type="ECO:0000256" key="7">
    <source>
        <dbReference type="ARBA" id="ARBA00022989"/>
    </source>
</evidence>
<dbReference type="InterPro" id="IPR051124">
    <property type="entry name" value="Phosphate_Transport_Permease"/>
</dbReference>
<dbReference type="Proteomes" id="UP001595462">
    <property type="component" value="Unassembled WGS sequence"/>
</dbReference>
<dbReference type="PANTHER" id="PTHR30425">
    <property type="entry name" value="PHOSPHATE TRANSPORT SYSTEM PERMEASE PROTEIN PST"/>
    <property type="match status" value="1"/>
</dbReference>